<reference evidence="5 6" key="1">
    <citation type="submission" date="2016-10" db="EMBL/GenBank/DDBJ databases">
        <authorList>
            <person name="Varghese N."/>
            <person name="Submissions S."/>
        </authorList>
    </citation>
    <scope>NUCLEOTIDE SEQUENCE [LARGE SCALE GENOMIC DNA]</scope>
    <source>
        <strain evidence="6">ATCC 20501</strain>
        <strain evidence="4 5">CGMCC 4.3529</strain>
    </source>
</reference>
<dbReference type="AlphaFoldDB" id="A0A1H6E1D7"/>
<feature type="region of interest" description="Disordered" evidence="1">
    <location>
        <begin position="1"/>
        <end position="30"/>
    </location>
</feature>
<gene>
    <name evidence="3" type="ORF">SAMN02982929_05319</name>
    <name evidence="4" type="ORF">SAMN05216506_107295</name>
</gene>
<dbReference type="Proteomes" id="UP000199690">
    <property type="component" value="Unassembled WGS sequence"/>
</dbReference>
<evidence type="ECO:0000313" key="6">
    <source>
        <dbReference type="Proteomes" id="UP000236729"/>
    </source>
</evidence>
<dbReference type="InterPro" id="IPR027417">
    <property type="entry name" value="P-loop_NTPase"/>
</dbReference>
<protein>
    <recommendedName>
        <fullName evidence="2">HNH nuclease domain-containing protein</fullName>
    </recommendedName>
</protein>
<dbReference type="Gene3D" id="3.40.50.300">
    <property type="entry name" value="P-loop containing nucleotide triphosphate hydrolases"/>
    <property type="match status" value="1"/>
</dbReference>
<dbReference type="EMBL" id="FOME01000007">
    <property type="protein sequence ID" value="SFD94043.1"/>
    <property type="molecule type" value="Genomic_DNA"/>
</dbReference>
<dbReference type="SMR" id="A0A1H6E1D7"/>
<keyword evidence="5" id="KW-1185">Reference proteome</keyword>
<evidence type="ECO:0000313" key="5">
    <source>
        <dbReference type="Proteomes" id="UP000199690"/>
    </source>
</evidence>
<dbReference type="EMBL" id="FNVB01000008">
    <property type="protein sequence ID" value="SEG90816.1"/>
    <property type="molecule type" value="Genomic_DNA"/>
</dbReference>
<name>A0A1H6E1D7_9PSEU</name>
<organism evidence="3 6">
    <name type="scientific">Saccharopolyspora kobensis</name>
    <dbReference type="NCBI Taxonomy" id="146035"/>
    <lineage>
        <taxon>Bacteria</taxon>
        <taxon>Bacillati</taxon>
        <taxon>Actinomycetota</taxon>
        <taxon>Actinomycetes</taxon>
        <taxon>Pseudonocardiales</taxon>
        <taxon>Pseudonocardiaceae</taxon>
        <taxon>Saccharopolyspora</taxon>
    </lineage>
</organism>
<evidence type="ECO:0000256" key="1">
    <source>
        <dbReference type="SAM" id="MobiDB-lite"/>
    </source>
</evidence>
<accession>A0A1H6E1D7</accession>
<feature type="domain" description="HNH nuclease" evidence="2">
    <location>
        <begin position="52"/>
        <end position="103"/>
    </location>
</feature>
<proteinExistence type="predicted"/>
<sequence>MPTKPASRCPSCRTRFTDRTGRPCPDCRRSQDRGIKRRSEWRWVYRDPRWAALRDQVLSEEPLCACGCGGISTVVDHIRDHHGDPELAFDRANVRGMTKPCHDAKTATDHRAATGTLTPVTVIAGPPCAGKTTYARTHARPGELVVDFDLLAAALGSPDSHDHPEALKPFAVEAREAVLARLRRPSHLGRAWITTTSHNPETLVAGAEVIRLDVTADTAHARARAADRPAAWHGLIDEWFAVQRARDHDS</sequence>
<evidence type="ECO:0000259" key="2">
    <source>
        <dbReference type="SMART" id="SM00507"/>
    </source>
</evidence>
<dbReference type="SMART" id="SM00507">
    <property type="entry name" value="HNHc"/>
    <property type="match status" value="1"/>
</dbReference>
<accession>A0A1I1WKV4</accession>
<dbReference type="Proteomes" id="UP000236729">
    <property type="component" value="Unassembled WGS sequence"/>
</dbReference>
<dbReference type="SUPFAM" id="SSF52540">
    <property type="entry name" value="P-loop containing nucleoside triphosphate hydrolases"/>
    <property type="match status" value="1"/>
</dbReference>
<dbReference type="InterPro" id="IPR003615">
    <property type="entry name" value="HNH_nuc"/>
</dbReference>
<evidence type="ECO:0000313" key="4">
    <source>
        <dbReference type="EMBL" id="SFD94043.1"/>
    </source>
</evidence>
<feature type="compositionally biased region" description="Basic and acidic residues" evidence="1">
    <location>
        <begin position="15"/>
        <end position="30"/>
    </location>
</feature>
<reference evidence="3" key="2">
    <citation type="submission" date="2016-10" db="EMBL/GenBank/DDBJ databases">
        <authorList>
            <person name="de Groot N.N."/>
        </authorList>
    </citation>
    <scope>NUCLEOTIDE SEQUENCE [LARGE SCALE GENOMIC DNA]</scope>
    <source>
        <strain evidence="3">ATCC 20501</strain>
    </source>
</reference>
<evidence type="ECO:0000313" key="3">
    <source>
        <dbReference type="EMBL" id="SEG90816.1"/>
    </source>
</evidence>